<keyword evidence="3" id="KW-0131">Cell cycle</keyword>
<dbReference type="InterPro" id="IPR023093">
    <property type="entry name" value="ScpA-like_C"/>
</dbReference>
<keyword evidence="3" id="KW-0132">Cell division</keyword>
<comment type="function">
    <text evidence="3">Participates in chromosomal partition during cell division. May act via the formation of a condensin-like complex containing Smc and ScpB that pull DNA away from mid-cell into both cell halves.</text>
</comment>
<dbReference type="GO" id="GO:0007059">
    <property type="term" value="P:chromosome segregation"/>
    <property type="evidence" value="ECO:0007669"/>
    <property type="project" value="UniProtKB-UniRule"/>
</dbReference>
<proteinExistence type="inferred from homology"/>
<dbReference type="AlphaFoldDB" id="A0A4U7JII2"/>
<protein>
    <recommendedName>
        <fullName evidence="2 3">Segregation and condensation protein A</fullName>
    </recommendedName>
</protein>
<keyword evidence="3" id="KW-0963">Cytoplasm</keyword>
<dbReference type="GO" id="GO:0006260">
    <property type="term" value="P:DNA replication"/>
    <property type="evidence" value="ECO:0007669"/>
    <property type="project" value="UniProtKB-UniRule"/>
</dbReference>
<gene>
    <name evidence="3" type="primary">scpA</name>
    <name evidence="4" type="ORF">EHE19_010300</name>
</gene>
<dbReference type="EMBL" id="CP061336">
    <property type="protein sequence ID" value="QNU65331.1"/>
    <property type="molecule type" value="Genomic_DNA"/>
</dbReference>
<evidence type="ECO:0000313" key="5">
    <source>
        <dbReference type="Proteomes" id="UP000306409"/>
    </source>
</evidence>
<organism evidence="4 5">
    <name type="scientific">Ruminiclostridium herbifermentans</name>
    <dbReference type="NCBI Taxonomy" id="2488810"/>
    <lineage>
        <taxon>Bacteria</taxon>
        <taxon>Bacillati</taxon>
        <taxon>Bacillota</taxon>
        <taxon>Clostridia</taxon>
        <taxon>Eubacteriales</taxon>
        <taxon>Oscillospiraceae</taxon>
        <taxon>Ruminiclostridium</taxon>
    </lineage>
</organism>
<evidence type="ECO:0000313" key="4">
    <source>
        <dbReference type="EMBL" id="QNU65331.1"/>
    </source>
</evidence>
<dbReference type="KEGG" id="rher:EHE19_010300"/>
<dbReference type="OrthoDB" id="9811016at2"/>
<keyword evidence="1 3" id="KW-0159">Chromosome partition</keyword>
<comment type="subunit">
    <text evidence="3">Component of a cohesin-like complex composed of ScpA, ScpB and the Smc homodimer, in which ScpA and ScpB bind to the head domain of Smc. The presence of the three proteins is required for the association of the complex with DNA.</text>
</comment>
<dbReference type="InterPro" id="IPR003768">
    <property type="entry name" value="ScpA"/>
</dbReference>
<keyword evidence="5" id="KW-1185">Reference proteome</keyword>
<dbReference type="Gene3D" id="6.10.250.2410">
    <property type="match status" value="1"/>
</dbReference>
<reference evidence="4 5" key="1">
    <citation type="submission" date="2020-09" db="EMBL/GenBank/DDBJ databases">
        <title>Characterization and genome sequencing of Ruminiclostridium sp. nov. MA18.</title>
        <authorList>
            <person name="Rettenmaier R."/>
            <person name="Kowollik M.-L."/>
            <person name="Liebl W."/>
            <person name="Zverlov V."/>
        </authorList>
    </citation>
    <scope>NUCLEOTIDE SEQUENCE [LARGE SCALE GENOMIC DNA]</scope>
    <source>
        <strain evidence="4 5">MA18</strain>
    </source>
</reference>
<dbReference type="Gene3D" id="1.10.10.580">
    <property type="entry name" value="Structural maintenance of chromosome 1. Chain E"/>
    <property type="match status" value="1"/>
</dbReference>
<dbReference type="GO" id="GO:0051301">
    <property type="term" value="P:cell division"/>
    <property type="evidence" value="ECO:0007669"/>
    <property type="project" value="UniProtKB-KW"/>
</dbReference>
<dbReference type="HAMAP" id="MF_01805">
    <property type="entry name" value="ScpA"/>
    <property type="match status" value="1"/>
</dbReference>
<comment type="subcellular location">
    <subcellularLocation>
        <location evidence="3">Cytoplasm</location>
    </subcellularLocation>
    <text evidence="3">Associated with two foci at the outer edges of the nucleoid region in young cells, and at four foci within both cell halves in older cells.</text>
</comment>
<dbReference type="PANTHER" id="PTHR33969">
    <property type="entry name" value="SEGREGATION AND CONDENSATION PROTEIN A"/>
    <property type="match status" value="1"/>
</dbReference>
<name>A0A4U7JII2_9FIRM</name>
<dbReference type="Proteomes" id="UP000306409">
    <property type="component" value="Chromosome"/>
</dbReference>
<sequence length="267" mass="31543">MESSLTKACTLKLDNFEGPFDLLFHLIEKNQMDIYDIPINVITDQYLDYLYDLQSPDLEVASEFLVMASTLLHIKSKMLLPDKKEEKQEEVDPREELVRRLVEYKRYKEFATELKEMEKIWEKTVYRLPEPLDIPIIEEVLEIDPQVLRKQYIAILERNKKKINVGAKNITKLIEHEKVSLRSKIREVVKYLISKTSFVFSELFSLKSRSKTEVVTGFMAILELAKMKKVKIVQNKQFSDIHVISNTAEERDEHHLYSEIENNIKEF</sequence>
<accession>A0A4U7JII2</accession>
<dbReference type="RefSeq" id="WP_137696018.1">
    <property type="nucleotide sequence ID" value="NZ_CP061336.1"/>
</dbReference>
<dbReference type="PANTHER" id="PTHR33969:SF2">
    <property type="entry name" value="SEGREGATION AND CONDENSATION PROTEIN A"/>
    <property type="match status" value="1"/>
</dbReference>
<dbReference type="GO" id="GO:0005737">
    <property type="term" value="C:cytoplasm"/>
    <property type="evidence" value="ECO:0007669"/>
    <property type="project" value="UniProtKB-SubCell"/>
</dbReference>
<evidence type="ECO:0000256" key="1">
    <source>
        <dbReference type="ARBA" id="ARBA00022829"/>
    </source>
</evidence>
<comment type="similarity">
    <text evidence="3">Belongs to the ScpA family.</text>
</comment>
<dbReference type="Pfam" id="PF02616">
    <property type="entry name" value="SMC_ScpA"/>
    <property type="match status" value="1"/>
</dbReference>
<evidence type="ECO:0000256" key="3">
    <source>
        <dbReference type="HAMAP-Rule" id="MF_01805"/>
    </source>
</evidence>
<evidence type="ECO:0000256" key="2">
    <source>
        <dbReference type="ARBA" id="ARBA00044777"/>
    </source>
</evidence>